<organism evidence="2 3">
    <name type="scientific">Phaeosphaeria nodorum (strain SN15 / ATCC MYA-4574 / FGSC 10173)</name>
    <name type="common">Glume blotch fungus</name>
    <name type="synonym">Parastagonospora nodorum</name>
    <dbReference type="NCBI Taxonomy" id="321614"/>
    <lineage>
        <taxon>Eukaryota</taxon>
        <taxon>Fungi</taxon>
        <taxon>Dikarya</taxon>
        <taxon>Ascomycota</taxon>
        <taxon>Pezizomycotina</taxon>
        <taxon>Dothideomycetes</taxon>
        <taxon>Pleosporomycetidae</taxon>
        <taxon>Pleosporales</taxon>
        <taxon>Pleosporineae</taxon>
        <taxon>Phaeosphaeriaceae</taxon>
        <taxon>Parastagonospora</taxon>
    </lineage>
</organism>
<reference evidence="3" key="1">
    <citation type="journal article" date="2021" name="BMC Genomics">
        <title>Chromosome-level genome assembly and manually-curated proteome of model necrotroph Parastagonospora nodorum Sn15 reveals a genome-wide trove of candidate effector homologs, and redundancy of virulence-related functions within an accessory chromosome.</title>
        <authorList>
            <person name="Bertazzoni S."/>
            <person name="Jones D.A.B."/>
            <person name="Phan H.T."/>
            <person name="Tan K.-C."/>
            <person name="Hane J.K."/>
        </authorList>
    </citation>
    <scope>NUCLEOTIDE SEQUENCE [LARGE SCALE GENOMIC DNA]</scope>
    <source>
        <strain evidence="3">SN15 / ATCC MYA-4574 / FGSC 10173)</strain>
    </source>
</reference>
<name>A0A7U2F2Q3_PHANO</name>
<keyword evidence="3" id="KW-1185">Reference proteome</keyword>
<gene>
    <name evidence="2" type="ORF">JI435_410800</name>
</gene>
<dbReference type="AlphaFoldDB" id="A0A7U2F2Q3"/>
<dbReference type="EMBL" id="CP069029">
    <property type="protein sequence ID" value="QRC97644.1"/>
    <property type="molecule type" value="Genomic_DNA"/>
</dbReference>
<protein>
    <submittedName>
        <fullName evidence="2">Uncharacterized protein</fullName>
    </submittedName>
</protein>
<feature type="compositionally biased region" description="Basic and acidic residues" evidence="1">
    <location>
        <begin position="46"/>
        <end position="55"/>
    </location>
</feature>
<evidence type="ECO:0000313" key="2">
    <source>
        <dbReference type="EMBL" id="QRC97644.1"/>
    </source>
</evidence>
<proteinExistence type="predicted"/>
<dbReference type="Proteomes" id="UP000663193">
    <property type="component" value="Chromosome 7"/>
</dbReference>
<feature type="region of interest" description="Disordered" evidence="1">
    <location>
        <begin position="36"/>
        <end position="68"/>
    </location>
</feature>
<evidence type="ECO:0000256" key="1">
    <source>
        <dbReference type="SAM" id="MobiDB-lite"/>
    </source>
</evidence>
<evidence type="ECO:0000313" key="3">
    <source>
        <dbReference type="Proteomes" id="UP000663193"/>
    </source>
</evidence>
<accession>A0A7U2F2Q3</accession>
<dbReference type="VEuPathDB" id="FungiDB:JI435_410800"/>
<sequence>MSLDQHTMVIQSNETGVRELMGPSVWGAVRGRSYQDAPGMRGTMGNEREHQDGKAKLAGIEPPDSYLDQSEPQFHVVVREGSSGTMVT</sequence>